<gene>
    <name evidence="2" type="ORF">FWILDA_LOCUS15581</name>
</gene>
<keyword evidence="1" id="KW-0472">Membrane</keyword>
<keyword evidence="1" id="KW-1133">Transmembrane helix</keyword>
<dbReference type="Proteomes" id="UP001153678">
    <property type="component" value="Unassembled WGS sequence"/>
</dbReference>
<feature type="transmembrane region" description="Helical" evidence="1">
    <location>
        <begin position="171"/>
        <end position="187"/>
    </location>
</feature>
<evidence type="ECO:0000256" key="1">
    <source>
        <dbReference type="SAM" id="Phobius"/>
    </source>
</evidence>
<sequence length="188" mass="20540">MAKEINLEEYEKLNTAAALGLGAITIYASLAYLPLVSLSEKVECYKLKKIEGALITKSLNPEQSGEESSEIPPNSVDNIAKFQQRQEKTQAINHVNTIQNLSTSLQAIQPDNSETTKIITYALVGTVVADFKGALTGFYEENIKATVETKTNEFKQLIQQNAAIGQNTQKALIAIALGIFLLLAIAYF</sequence>
<evidence type="ECO:0000313" key="2">
    <source>
        <dbReference type="EMBL" id="CAI2192447.1"/>
    </source>
</evidence>
<dbReference type="OrthoDB" id="2442631at2759"/>
<dbReference type="EMBL" id="CAMKVN010008342">
    <property type="protein sequence ID" value="CAI2192447.1"/>
    <property type="molecule type" value="Genomic_DNA"/>
</dbReference>
<keyword evidence="1" id="KW-0812">Transmembrane</keyword>
<accession>A0A9W4T4N5</accession>
<name>A0A9W4T4N5_9GLOM</name>
<dbReference type="AlphaFoldDB" id="A0A9W4T4N5"/>
<proteinExistence type="predicted"/>
<reference evidence="2" key="1">
    <citation type="submission" date="2022-08" db="EMBL/GenBank/DDBJ databases">
        <authorList>
            <person name="Kallberg Y."/>
            <person name="Tangrot J."/>
            <person name="Rosling A."/>
        </authorList>
    </citation>
    <scope>NUCLEOTIDE SEQUENCE</scope>
    <source>
        <strain evidence="2">Wild A</strain>
    </source>
</reference>
<protein>
    <submittedName>
        <fullName evidence="2">1284_t:CDS:1</fullName>
    </submittedName>
</protein>
<comment type="caution">
    <text evidence="2">The sequence shown here is derived from an EMBL/GenBank/DDBJ whole genome shotgun (WGS) entry which is preliminary data.</text>
</comment>
<evidence type="ECO:0000313" key="3">
    <source>
        <dbReference type="Proteomes" id="UP001153678"/>
    </source>
</evidence>
<organism evidence="2 3">
    <name type="scientific">Funneliformis geosporum</name>
    <dbReference type="NCBI Taxonomy" id="1117311"/>
    <lineage>
        <taxon>Eukaryota</taxon>
        <taxon>Fungi</taxon>
        <taxon>Fungi incertae sedis</taxon>
        <taxon>Mucoromycota</taxon>
        <taxon>Glomeromycotina</taxon>
        <taxon>Glomeromycetes</taxon>
        <taxon>Glomerales</taxon>
        <taxon>Glomeraceae</taxon>
        <taxon>Funneliformis</taxon>
    </lineage>
</organism>
<feature type="transmembrane region" description="Helical" evidence="1">
    <location>
        <begin position="16"/>
        <end position="38"/>
    </location>
</feature>
<keyword evidence="3" id="KW-1185">Reference proteome</keyword>